<name>A0A087TI97_STEMI</name>
<dbReference type="EMBL" id="KK115335">
    <property type="protein sequence ID" value="KFM64836.1"/>
    <property type="molecule type" value="Genomic_DNA"/>
</dbReference>
<feature type="non-terminal residue" evidence="2">
    <location>
        <position position="29"/>
    </location>
</feature>
<sequence>EEGLFEAQEDSSNSDIPDLTDAPLSLSYS</sequence>
<protein>
    <submittedName>
        <fullName evidence="2">Uncharacterized protein</fullName>
    </submittedName>
</protein>
<organism evidence="2 3">
    <name type="scientific">Stegodyphus mimosarum</name>
    <name type="common">African social velvet spider</name>
    <dbReference type="NCBI Taxonomy" id="407821"/>
    <lineage>
        <taxon>Eukaryota</taxon>
        <taxon>Metazoa</taxon>
        <taxon>Ecdysozoa</taxon>
        <taxon>Arthropoda</taxon>
        <taxon>Chelicerata</taxon>
        <taxon>Arachnida</taxon>
        <taxon>Araneae</taxon>
        <taxon>Araneomorphae</taxon>
        <taxon>Entelegynae</taxon>
        <taxon>Eresoidea</taxon>
        <taxon>Eresidae</taxon>
        <taxon>Stegodyphus</taxon>
    </lineage>
</organism>
<keyword evidence="3" id="KW-1185">Reference proteome</keyword>
<dbReference type="Proteomes" id="UP000054359">
    <property type="component" value="Unassembled WGS sequence"/>
</dbReference>
<feature type="non-terminal residue" evidence="2">
    <location>
        <position position="1"/>
    </location>
</feature>
<proteinExistence type="predicted"/>
<gene>
    <name evidence="2" type="ORF">X975_21816</name>
</gene>
<accession>A0A087TI97</accession>
<dbReference type="AlphaFoldDB" id="A0A087TI97"/>
<evidence type="ECO:0000313" key="3">
    <source>
        <dbReference type="Proteomes" id="UP000054359"/>
    </source>
</evidence>
<evidence type="ECO:0000256" key="1">
    <source>
        <dbReference type="SAM" id="MobiDB-lite"/>
    </source>
</evidence>
<reference evidence="2 3" key="1">
    <citation type="submission" date="2013-11" db="EMBL/GenBank/DDBJ databases">
        <title>Genome sequencing of Stegodyphus mimosarum.</title>
        <authorList>
            <person name="Bechsgaard J."/>
        </authorList>
    </citation>
    <scope>NUCLEOTIDE SEQUENCE [LARGE SCALE GENOMIC DNA]</scope>
</reference>
<feature type="region of interest" description="Disordered" evidence="1">
    <location>
        <begin position="1"/>
        <end position="29"/>
    </location>
</feature>
<evidence type="ECO:0000313" key="2">
    <source>
        <dbReference type="EMBL" id="KFM64836.1"/>
    </source>
</evidence>